<evidence type="ECO:0000313" key="2">
    <source>
        <dbReference type="Proteomes" id="UP000248553"/>
    </source>
</evidence>
<organism evidence="1 2">
    <name type="scientific">Hymenobacter edaphi</name>
    <dbReference type="NCBI Taxonomy" id="2211146"/>
    <lineage>
        <taxon>Bacteria</taxon>
        <taxon>Pseudomonadati</taxon>
        <taxon>Bacteroidota</taxon>
        <taxon>Cytophagia</taxon>
        <taxon>Cytophagales</taxon>
        <taxon>Hymenobacteraceae</taxon>
        <taxon>Hymenobacter</taxon>
    </lineage>
</organism>
<accession>A0A328BGY9</accession>
<protein>
    <submittedName>
        <fullName evidence="1">Uncharacterized protein</fullName>
    </submittedName>
</protein>
<comment type="caution">
    <text evidence="1">The sequence shown here is derived from an EMBL/GenBank/DDBJ whole genome shotgun (WGS) entry which is preliminary data.</text>
</comment>
<sequence length="92" mass="10175">MSPFLPDTNLSLAAALLVSPVLDYARCLDASGRPADHQGDWPEEGQVYPVRVVQNAHRGITLVYLLGLTAPAPHYNSFAPHRFRMVCSTWLN</sequence>
<gene>
    <name evidence="1" type="ORF">DLM85_14440</name>
</gene>
<dbReference type="AlphaFoldDB" id="A0A328BGY9"/>
<dbReference type="OrthoDB" id="885024at2"/>
<keyword evidence="2" id="KW-1185">Reference proteome</keyword>
<evidence type="ECO:0000313" key="1">
    <source>
        <dbReference type="EMBL" id="RAK65905.1"/>
    </source>
</evidence>
<name>A0A328BGY9_9BACT</name>
<dbReference type="EMBL" id="QHKM01000004">
    <property type="protein sequence ID" value="RAK65905.1"/>
    <property type="molecule type" value="Genomic_DNA"/>
</dbReference>
<proteinExistence type="predicted"/>
<reference evidence="2" key="1">
    <citation type="submission" date="2018-05" db="EMBL/GenBank/DDBJ databases">
        <authorList>
            <person name="Nie L."/>
        </authorList>
    </citation>
    <scope>NUCLEOTIDE SEQUENCE [LARGE SCALE GENOMIC DNA]</scope>
    <source>
        <strain evidence="2">NL</strain>
    </source>
</reference>
<dbReference type="RefSeq" id="WP_111478815.1">
    <property type="nucleotide sequence ID" value="NZ_QHKM01000004.1"/>
</dbReference>
<dbReference type="Proteomes" id="UP000248553">
    <property type="component" value="Unassembled WGS sequence"/>
</dbReference>